<evidence type="ECO:0000259" key="1">
    <source>
        <dbReference type="Pfam" id="PF01575"/>
    </source>
</evidence>
<comment type="caution">
    <text evidence="2">The sequence shown here is derived from an EMBL/GenBank/DDBJ whole genome shotgun (WGS) entry which is preliminary data.</text>
</comment>
<dbReference type="InterPro" id="IPR002539">
    <property type="entry name" value="MaoC-like_dom"/>
</dbReference>
<dbReference type="EMBL" id="JAUSVK010000001">
    <property type="protein sequence ID" value="MDQ0394663.1"/>
    <property type="molecule type" value="Genomic_DNA"/>
</dbReference>
<dbReference type="InterPro" id="IPR052342">
    <property type="entry name" value="MCH/BMMD"/>
</dbReference>
<organism evidence="2 3">
    <name type="scientific">Labrys monachus</name>
    <dbReference type="NCBI Taxonomy" id="217067"/>
    <lineage>
        <taxon>Bacteria</taxon>
        <taxon>Pseudomonadati</taxon>
        <taxon>Pseudomonadota</taxon>
        <taxon>Alphaproteobacteria</taxon>
        <taxon>Hyphomicrobiales</taxon>
        <taxon>Xanthobacteraceae</taxon>
        <taxon>Labrys</taxon>
    </lineage>
</organism>
<dbReference type="PANTHER" id="PTHR43664:SF1">
    <property type="entry name" value="BETA-METHYLMALYL-COA DEHYDRATASE"/>
    <property type="match status" value="1"/>
</dbReference>
<dbReference type="RefSeq" id="WP_307432154.1">
    <property type="nucleotide sequence ID" value="NZ_JAUSVK010000001.1"/>
</dbReference>
<dbReference type="CDD" id="cd03454">
    <property type="entry name" value="YdeM"/>
    <property type="match status" value="1"/>
</dbReference>
<dbReference type="PANTHER" id="PTHR43664">
    <property type="entry name" value="MONOAMINE OXIDASE-RELATED"/>
    <property type="match status" value="1"/>
</dbReference>
<sequence length="160" mass="17581">MNFFEDVAAGDVSELGSFTFTAEGIKRFARAYDPQPFHVDEAAAAASLYGGLIASGWHVASVWMKLQVAYQSEMIARARAAGEPVVTLGPSPGFRNMVWAKPVRPGDTLRYRVEITGKKESASRPEWGIVSMLGSADNQHGQRAFQFDGVVFWGRRRRAA</sequence>
<gene>
    <name evidence="2" type="ORF">J3R73_004455</name>
</gene>
<accession>A0ABU0FJ67</accession>
<dbReference type="InterPro" id="IPR029069">
    <property type="entry name" value="HotDog_dom_sf"/>
</dbReference>
<proteinExistence type="predicted"/>
<protein>
    <submittedName>
        <fullName evidence="2">Acyl dehydratase</fullName>
    </submittedName>
</protein>
<feature type="domain" description="MaoC-like" evidence="1">
    <location>
        <begin position="18"/>
        <end position="122"/>
    </location>
</feature>
<dbReference type="Pfam" id="PF01575">
    <property type="entry name" value="MaoC_dehydratas"/>
    <property type="match status" value="1"/>
</dbReference>
<dbReference type="SUPFAM" id="SSF54637">
    <property type="entry name" value="Thioesterase/thiol ester dehydrase-isomerase"/>
    <property type="match status" value="1"/>
</dbReference>
<dbReference type="Proteomes" id="UP001237448">
    <property type="component" value="Unassembled WGS sequence"/>
</dbReference>
<reference evidence="2 3" key="1">
    <citation type="submission" date="2023-07" db="EMBL/GenBank/DDBJ databases">
        <title>Genomic Encyclopedia of Type Strains, Phase IV (KMG-IV): sequencing the most valuable type-strain genomes for metagenomic binning, comparative biology and taxonomic classification.</title>
        <authorList>
            <person name="Goeker M."/>
        </authorList>
    </citation>
    <scope>NUCLEOTIDE SEQUENCE [LARGE SCALE GENOMIC DNA]</scope>
    <source>
        <strain evidence="2 3">DSM 5896</strain>
    </source>
</reference>
<evidence type="ECO:0000313" key="3">
    <source>
        <dbReference type="Proteomes" id="UP001237448"/>
    </source>
</evidence>
<keyword evidence="3" id="KW-1185">Reference proteome</keyword>
<name>A0ABU0FJ67_9HYPH</name>
<dbReference type="Gene3D" id="3.10.129.10">
    <property type="entry name" value="Hotdog Thioesterase"/>
    <property type="match status" value="1"/>
</dbReference>
<evidence type="ECO:0000313" key="2">
    <source>
        <dbReference type="EMBL" id="MDQ0394663.1"/>
    </source>
</evidence>